<dbReference type="Proteomes" id="UP000183974">
    <property type="component" value="Unassembled WGS sequence"/>
</dbReference>
<dbReference type="SUPFAM" id="SSF53448">
    <property type="entry name" value="Nucleotide-diphospho-sugar transferases"/>
    <property type="match status" value="1"/>
</dbReference>
<dbReference type="Gene3D" id="3.90.550.20">
    <property type="match status" value="1"/>
</dbReference>
<dbReference type="STRING" id="337701.SAMN05444398_1105"/>
<dbReference type="SUPFAM" id="SSF53335">
    <property type="entry name" value="S-adenosyl-L-methionine-dependent methyltransferases"/>
    <property type="match status" value="1"/>
</dbReference>
<dbReference type="Gene3D" id="3.40.50.150">
    <property type="entry name" value="Vaccinia Virus protein VP39"/>
    <property type="match status" value="1"/>
</dbReference>
<name>A0A1M7G458_9RHOB</name>
<evidence type="ECO:0000313" key="1">
    <source>
        <dbReference type="EMBL" id="SHM11162.1"/>
    </source>
</evidence>
<evidence type="ECO:0008006" key="3">
    <source>
        <dbReference type="Google" id="ProtNLM"/>
    </source>
</evidence>
<reference evidence="1 2" key="1">
    <citation type="submission" date="2016-11" db="EMBL/GenBank/DDBJ databases">
        <authorList>
            <person name="Jaros S."/>
            <person name="Januszkiewicz K."/>
            <person name="Wedrychowicz H."/>
        </authorList>
    </citation>
    <scope>NUCLEOTIDE SEQUENCE [LARGE SCALE GENOMIC DNA]</scope>
    <source>
        <strain evidence="1 2">DSM 29589</strain>
    </source>
</reference>
<sequence>MGCDYEIGMLWVEGPLSYVEVLCAQSFLDAGHHVKLYHYKDVQNVPAGVELIHGDSVLKIDRFIQHGRTGSFALFSDVFRYHLLKQNDRMIWADLDAYCVKPFETATGHFFGWESDAHINGGVLGLPPDSDALGQLLEMTEDEFGIPEWYSDREKKRLQKLKDQGNPVHVSDMPWGVWGPQAVTHYLQKTGEDKYAFPIDGLYPVSFRDRRLLMRTQGLAAIEEMLSENTYSVHFYGRRVREFLADIGGMPEPDSWMDRALKKHKVDCDAAPVMARKGKEVLKEAEILANTKTAPRKSTGKGGVNLSDLADRYGTDKGASRHRYTELYQMLFHPYRQRKISVLEMGILNASPEQIEEMDQDPSMVPSIRMWLEYFPKAHVHGLDIADVSWFRDDRFTFHQCDMADREQIAAAAESINPAPTIVIDDASHASHHQQNAFLEVFPRMESGGLYVIESLRRQPGELELPDITKTAALFRGWLEDGEFRHTDPELSAEFNAVAQDISGSIIEPVRFLKGRRDQIVVVHKK</sequence>
<gene>
    <name evidence="1" type="ORF">SAMN05444398_1105</name>
</gene>
<proteinExistence type="predicted"/>
<dbReference type="AlphaFoldDB" id="A0A1M7G458"/>
<keyword evidence="2" id="KW-1185">Reference proteome</keyword>
<evidence type="ECO:0000313" key="2">
    <source>
        <dbReference type="Proteomes" id="UP000183974"/>
    </source>
</evidence>
<accession>A0A1M7G458</accession>
<dbReference type="InterPro" id="IPR029044">
    <property type="entry name" value="Nucleotide-diphossugar_trans"/>
</dbReference>
<dbReference type="InterPro" id="IPR029063">
    <property type="entry name" value="SAM-dependent_MTases_sf"/>
</dbReference>
<protein>
    <recommendedName>
        <fullName evidence="3">Methyltransferase domain-containing protein</fullName>
    </recommendedName>
</protein>
<organism evidence="1 2">
    <name type="scientific">Roseovarius pacificus</name>
    <dbReference type="NCBI Taxonomy" id="337701"/>
    <lineage>
        <taxon>Bacteria</taxon>
        <taxon>Pseudomonadati</taxon>
        <taxon>Pseudomonadota</taxon>
        <taxon>Alphaproteobacteria</taxon>
        <taxon>Rhodobacterales</taxon>
        <taxon>Roseobacteraceae</taxon>
        <taxon>Roseovarius</taxon>
    </lineage>
</organism>
<dbReference type="EMBL" id="FRBR01000010">
    <property type="protein sequence ID" value="SHM11162.1"/>
    <property type="molecule type" value="Genomic_DNA"/>
</dbReference>